<accession>A0A0H2LVK0</accession>
<dbReference type="PATRIC" id="fig|34073.19.peg.5195"/>
<name>A0A0H2LVK0_VARPD</name>
<evidence type="ECO:0008006" key="3">
    <source>
        <dbReference type="Google" id="ProtNLM"/>
    </source>
</evidence>
<dbReference type="Gene3D" id="3.40.50.2300">
    <property type="match status" value="1"/>
</dbReference>
<gene>
    <name evidence="1" type="ORF">VPARA_50770</name>
</gene>
<keyword evidence="2" id="KW-1185">Reference proteome</keyword>
<dbReference type="SUPFAM" id="SSF52172">
    <property type="entry name" value="CheY-like"/>
    <property type="match status" value="1"/>
</dbReference>
<dbReference type="InterPro" id="IPR011006">
    <property type="entry name" value="CheY-like_superfamily"/>
</dbReference>
<dbReference type="RefSeq" id="WP_021008940.1">
    <property type="nucleotide sequence ID" value="NZ_JZWI01000030.1"/>
</dbReference>
<dbReference type="EMBL" id="JZWI01000030">
    <property type="protein sequence ID" value="KLN53746.1"/>
    <property type="molecule type" value="Genomic_DNA"/>
</dbReference>
<dbReference type="AlphaFoldDB" id="A0A0H2LVK0"/>
<comment type="caution">
    <text evidence="1">The sequence shown here is derived from an EMBL/GenBank/DDBJ whole genome shotgun (WGS) entry which is preliminary data.</text>
</comment>
<dbReference type="Proteomes" id="UP000035170">
    <property type="component" value="Unassembled WGS sequence"/>
</dbReference>
<organism evidence="1 2">
    <name type="scientific">Variovorax paradoxus</name>
    <dbReference type="NCBI Taxonomy" id="34073"/>
    <lineage>
        <taxon>Bacteria</taxon>
        <taxon>Pseudomonadati</taxon>
        <taxon>Pseudomonadota</taxon>
        <taxon>Betaproteobacteria</taxon>
        <taxon>Burkholderiales</taxon>
        <taxon>Comamonadaceae</taxon>
        <taxon>Variovorax</taxon>
    </lineage>
</organism>
<protein>
    <recommendedName>
        <fullName evidence="3">Response regulatory domain-containing protein</fullName>
    </recommendedName>
</protein>
<reference evidence="1 2" key="1">
    <citation type="submission" date="2015-03" db="EMBL/GenBank/DDBJ databases">
        <title>Genome sequence of Variovorax paradoxus TBEA6.</title>
        <authorList>
            <person name="Poehlein A."/>
            <person name="Schuldes J."/>
            <person name="Wuebbeler J.H."/>
            <person name="Hiessl S."/>
            <person name="Steinbuechel A."/>
            <person name="Daniel R."/>
        </authorList>
    </citation>
    <scope>NUCLEOTIDE SEQUENCE [LARGE SCALE GENOMIC DNA]</scope>
    <source>
        <strain evidence="1 2">TBEA6</strain>
    </source>
</reference>
<evidence type="ECO:0000313" key="1">
    <source>
        <dbReference type="EMBL" id="KLN53746.1"/>
    </source>
</evidence>
<evidence type="ECO:0000313" key="2">
    <source>
        <dbReference type="Proteomes" id="UP000035170"/>
    </source>
</evidence>
<sequence>MTSVYKLSQNRIALVDSDALQRMCTGSSLKAIGIDHASFEHLHGLINAVREGRRFDAILLGLHADATPDVALISDVWSALGQRVRVFFMAHSTELRHAREALSRSAVGGLRSEVILSPASDAELRAVFHGEGFHA</sequence>
<proteinExistence type="predicted"/>